<accession>A0A9N9NZ56</accession>
<evidence type="ECO:0000313" key="3">
    <source>
        <dbReference type="EMBL" id="CAG8769839.1"/>
    </source>
</evidence>
<name>A0A9N9NZ56_9GLOM</name>
<sequence>MNQEESKNIDTISKEKNINDDSVQDKNKNIDTNSEGKNDSELIKIRKKVYYYVLEGRMGEGGKIFSKTEEFNDNSSFSSFTYRTVLVGICLLLILKYNATNNFLKIVTSSITASGGILVLAIAIINKVTTNKDNITSLIKFMKIQENKSKLIDMNDKELKNLKTERHENYIKFLNRINFSISTINIPLPNLSEYLAGCIILFGTLWLRYNFISFYKITCNCHWGTPMSIYYLLLKRTYAIEKNVYEKYFKKFRSEHDDVTFFGTEIDINLILRLARILCQKLPNNSEENKQAEENEIINCRLAVIFAGKFREIINTFISKIDKKIRSNFNEIGLDEAKKLAKDIVDEIKINIDALILMLAKERAFFNHYKKDMKLITIDKKEDNLLITFYKFHINQMKFQNIEITMGKRSADQKEISIIEKEPKNSNEDTSHDDNRFLKYSMAIAKRIIFDKVAMINKDKPNDVSKKLKLTGIDNTIPNDVNKELKHLGIDNINFIELYERFKTRNDQEAMKLAMKIIDKNCIIEKYLTKHNHKTSISFRKIYRYDAKDIKLTNKHKHEIRSLLCGFE</sequence>
<gene>
    <name evidence="3" type="ORF">DERYTH_LOCUS18584</name>
</gene>
<feature type="transmembrane region" description="Helical" evidence="2">
    <location>
        <begin position="106"/>
        <end position="125"/>
    </location>
</feature>
<protein>
    <submittedName>
        <fullName evidence="3">10614_t:CDS:1</fullName>
    </submittedName>
</protein>
<dbReference type="AlphaFoldDB" id="A0A9N9NZ56"/>
<dbReference type="Proteomes" id="UP000789405">
    <property type="component" value="Unassembled WGS sequence"/>
</dbReference>
<comment type="caution">
    <text evidence="3">The sequence shown here is derived from an EMBL/GenBank/DDBJ whole genome shotgun (WGS) entry which is preliminary data.</text>
</comment>
<keyword evidence="2" id="KW-0472">Membrane</keyword>
<reference evidence="3" key="1">
    <citation type="submission" date="2021-06" db="EMBL/GenBank/DDBJ databases">
        <authorList>
            <person name="Kallberg Y."/>
            <person name="Tangrot J."/>
            <person name="Rosling A."/>
        </authorList>
    </citation>
    <scope>NUCLEOTIDE SEQUENCE</scope>
    <source>
        <strain evidence="3">MA453B</strain>
    </source>
</reference>
<keyword evidence="2" id="KW-0812">Transmembrane</keyword>
<evidence type="ECO:0000256" key="2">
    <source>
        <dbReference type="SAM" id="Phobius"/>
    </source>
</evidence>
<organism evidence="3 4">
    <name type="scientific">Dentiscutata erythropus</name>
    <dbReference type="NCBI Taxonomy" id="1348616"/>
    <lineage>
        <taxon>Eukaryota</taxon>
        <taxon>Fungi</taxon>
        <taxon>Fungi incertae sedis</taxon>
        <taxon>Mucoromycota</taxon>
        <taxon>Glomeromycotina</taxon>
        <taxon>Glomeromycetes</taxon>
        <taxon>Diversisporales</taxon>
        <taxon>Gigasporaceae</taxon>
        <taxon>Dentiscutata</taxon>
    </lineage>
</organism>
<evidence type="ECO:0000256" key="1">
    <source>
        <dbReference type="SAM" id="MobiDB-lite"/>
    </source>
</evidence>
<feature type="region of interest" description="Disordered" evidence="1">
    <location>
        <begin position="1"/>
        <end position="36"/>
    </location>
</feature>
<dbReference type="OrthoDB" id="2444835at2759"/>
<proteinExistence type="predicted"/>
<keyword evidence="4" id="KW-1185">Reference proteome</keyword>
<evidence type="ECO:0000313" key="4">
    <source>
        <dbReference type="Proteomes" id="UP000789405"/>
    </source>
</evidence>
<keyword evidence="2" id="KW-1133">Transmembrane helix</keyword>
<dbReference type="EMBL" id="CAJVPY010019025">
    <property type="protein sequence ID" value="CAG8769839.1"/>
    <property type="molecule type" value="Genomic_DNA"/>
</dbReference>